<sequence length="625" mass="70933">MNTTKFLTVFILLSVQVWAQGEFTVTPEKPEAGKEITITYKPSSNVPAKIQAYEFRGVIQQALDISTKRTAGKYVATIKPDTSATFVYFQMTAGGALDNNKGDGYTIELYRNGKPRKNANIAKAYFYQYFGEEVGVSSDKEKALASYKKELDLYPENESVRLSILQLEMSLDAEKGKQLVNEEITRKRSLGLNKEDDYNHLSRLYSFLKDKEQIDNLTLEKKEKFPNGMWAAQEEVNKFSAEQDLDKKMSMLKVLEENAKTDPRYARYKDNKVYLRSEIVRTLTSAKKWDEVEKYLNELELTPDKIQEGESREILGRMYNSLAWNMYEDGKNLDLAEKLAKVATEDQMAKITQAEGKSENVLKPLKDSYSMYADTYAAVLLKAGKYQQGFDIAKVSVLDYSGGNYPDYNGIYAQLAEKVLKQEEYIPQLEKFVVNGKSNELIKEILQRNYKGAESFDVYYSKLGEQAKTKMKEDLLKKIENKPAPKFALSNLDGSQVSLDELKGKTVVVDFWATWCGPCIASFPGMKMAQDKFKDDPNVKFAFINSWESSKEVKKDVAEFIKKGAYPFDVLFDLDNKVIESYGVSGIPTKFIVDKNGAVRFTSIGFSGSAEKLVDEISLMIDLVK</sequence>
<dbReference type="GO" id="GO:0016209">
    <property type="term" value="F:antioxidant activity"/>
    <property type="evidence" value="ECO:0007669"/>
    <property type="project" value="InterPro"/>
</dbReference>
<feature type="signal peptide" evidence="2">
    <location>
        <begin position="1"/>
        <end position="19"/>
    </location>
</feature>
<dbReference type="Proteomes" id="UP000007435">
    <property type="component" value="Chromosome"/>
</dbReference>
<organism evidence="4 5">
    <name type="scientific">Leadbetterella byssophila (strain DSM 17132 / JCM 16389 / KACC 11308 / NBRC 106382 / 4M15)</name>
    <dbReference type="NCBI Taxonomy" id="649349"/>
    <lineage>
        <taxon>Bacteria</taxon>
        <taxon>Pseudomonadati</taxon>
        <taxon>Bacteroidota</taxon>
        <taxon>Cytophagia</taxon>
        <taxon>Cytophagales</taxon>
        <taxon>Leadbetterellaceae</taxon>
        <taxon>Leadbetterella</taxon>
    </lineage>
</organism>
<keyword evidence="1" id="KW-0802">TPR repeat</keyword>
<dbReference type="PANTHER" id="PTHR42852:SF13">
    <property type="entry name" value="PROTEIN DIPZ"/>
    <property type="match status" value="1"/>
</dbReference>
<proteinExistence type="predicted"/>
<reference key="1">
    <citation type="submission" date="2010-11" db="EMBL/GenBank/DDBJ databases">
        <title>The complete genome of Leadbetterella byssophila DSM 17132.</title>
        <authorList>
            <consortium name="US DOE Joint Genome Institute (JGI-PGF)"/>
            <person name="Lucas S."/>
            <person name="Copeland A."/>
            <person name="Lapidus A."/>
            <person name="Glavina del Rio T."/>
            <person name="Dalin E."/>
            <person name="Tice H."/>
            <person name="Bruce D."/>
            <person name="Goodwin L."/>
            <person name="Pitluck S."/>
            <person name="Kyrpides N."/>
            <person name="Mavromatis K."/>
            <person name="Ivanova N."/>
            <person name="Teshima H."/>
            <person name="Brettin T."/>
            <person name="Detter J.C."/>
            <person name="Han C."/>
            <person name="Tapia R."/>
            <person name="Land M."/>
            <person name="Hauser L."/>
            <person name="Markowitz V."/>
            <person name="Cheng J.-F."/>
            <person name="Hugenholtz P."/>
            <person name="Woyke T."/>
            <person name="Wu D."/>
            <person name="Tindall B."/>
            <person name="Pomrenke H.G."/>
            <person name="Brambilla E."/>
            <person name="Klenk H.-P."/>
            <person name="Eisen J.A."/>
        </authorList>
    </citation>
    <scope>NUCLEOTIDE SEQUENCE [LARGE SCALE GENOMIC DNA]</scope>
    <source>
        <strain>DSM 17132</strain>
    </source>
</reference>
<feature type="repeat" description="TPR" evidence="1">
    <location>
        <begin position="124"/>
        <end position="157"/>
    </location>
</feature>
<dbReference type="InterPro" id="IPR036249">
    <property type="entry name" value="Thioredoxin-like_sf"/>
</dbReference>
<dbReference type="RefSeq" id="WP_013409405.1">
    <property type="nucleotide sequence ID" value="NC_014655.1"/>
</dbReference>
<keyword evidence="2" id="KW-0732">Signal</keyword>
<accession>E4RQG3</accession>
<keyword evidence="5" id="KW-1185">Reference proteome</keyword>
<dbReference type="Gene3D" id="3.40.30.10">
    <property type="entry name" value="Glutaredoxin"/>
    <property type="match status" value="1"/>
</dbReference>
<dbReference type="InterPro" id="IPR019734">
    <property type="entry name" value="TPR_rpt"/>
</dbReference>
<dbReference type="OrthoDB" id="6399635at2"/>
<evidence type="ECO:0000313" key="4">
    <source>
        <dbReference type="EMBL" id="ADQ18371.1"/>
    </source>
</evidence>
<name>E4RQG3_LEAB4</name>
<reference evidence="4 5" key="2">
    <citation type="journal article" date="2011" name="Stand. Genomic Sci.">
        <title>Complete genome sequence of Leadbetterella byssophila type strain (4M15).</title>
        <authorList>
            <person name="Abt B."/>
            <person name="Teshima H."/>
            <person name="Lucas S."/>
            <person name="Lapidus A."/>
            <person name="Del Rio T.G."/>
            <person name="Nolan M."/>
            <person name="Tice H."/>
            <person name="Cheng J.F."/>
            <person name="Pitluck S."/>
            <person name="Liolios K."/>
            <person name="Pagani I."/>
            <person name="Ivanova N."/>
            <person name="Mavromatis K."/>
            <person name="Pati A."/>
            <person name="Tapia R."/>
            <person name="Han C."/>
            <person name="Goodwin L."/>
            <person name="Chen A."/>
            <person name="Palaniappan K."/>
            <person name="Land M."/>
            <person name="Hauser L."/>
            <person name="Chang Y.J."/>
            <person name="Jeffries C.D."/>
            <person name="Rohde M."/>
            <person name="Goker M."/>
            <person name="Tindall B.J."/>
            <person name="Detter J.C."/>
            <person name="Woyke T."/>
            <person name="Bristow J."/>
            <person name="Eisen J.A."/>
            <person name="Markowitz V."/>
            <person name="Hugenholtz P."/>
            <person name="Klenk H.P."/>
            <person name="Kyrpides N.C."/>
        </authorList>
    </citation>
    <scope>NUCLEOTIDE SEQUENCE [LARGE SCALE GENOMIC DNA]</scope>
    <source>
        <strain evidence="5">DSM 17132 / JCM 16389 / KACC 11308 / NBRC 106382 / 4M15</strain>
    </source>
</reference>
<dbReference type="KEGG" id="lby:Lbys_2709"/>
<dbReference type="GO" id="GO:0016491">
    <property type="term" value="F:oxidoreductase activity"/>
    <property type="evidence" value="ECO:0007669"/>
    <property type="project" value="InterPro"/>
</dbReference>
<dbReference type="PANTHER" id="PTHR42852">
    <property type="entry name" value="THIOL:DISULFIDE INTERCHANGE PROTEIN DSBE"/>
    <property type="match status" value="1"/>
</dbReference>
<dbReference type="PROSITE" id="PS51352">
    <property type="entry name" value="THIOREDOXIN_2"/>
    <property type="match status" value="1"/>
</dbReference>
<dbReference type="InterPro" id="IPR000866">
    <property type="entry name" value="AhpC/TSA"/>
</dbReference>
<dbReference type="InterPro" id="IPR050553">
    <property type="entry name" value="Thioredoxin_ResA/DsbE_sf"/>
</dbReference>
<dbReference type="EMBL" id="CP002305">
    <property type="protein sequence ID" value="ADQ18371.1"/>
    <property type="molecule type" value="Genomic_DNA"/>
</dbReference>
<dbReference type="AlphaFoldDB" id="E4RQG3"/>
<feature type="domain" description="Thioredoxin" evidence="3">
    <location>
        <begin position="478"/>
        <end position="625"/>
    </location>
</feature>
<feature type="chain" id="PRO_5003186855" evidence="2">
    <location>
        <begin position="20"/>
        <end position="625"/>
    </location>
</feature>
<dbReference type="eggNOG" id="COG0526">
    <property type="taxonomic scope" value="Bacteria"/>
</dbReference>
<gene>
    <name evidence="4" type="ordered locus">Lbys_2709</name>
</gene>
<protein>
    <submittedName>
        <fullName evidence="4">Alkyl hydroperoxide reductase/ Thiol specific antioxidant/ Mal allergen</fullName>
    </submittedName>
</protein>
<evidence type="ECO:0000256" key="1">
    <source>
        <dbReference type="PROSITE-ProRule" id="PRU00339"/>
    </source>
</evidence>
<evidence type="ECO:0000313" key="5">
    <source>
        <dbReference type="Proteomes" id="UP000007435"/>
    </source>
</evidence>
<dbReference type="CDD" id="cd02966">
    <property type="entry name" value="TlpA_like_family"/>
    <property type="match status" value="1"/>
</dbReference>
<dbReference type="PROSITE" id="PS50005">
    <property type="entry name" value="TPR"/>
    <property type="match status" value="1"/>
</dbReference>
<evidence type="ECO:0000256" key="2">
    <source>
        <dbReference type="SAM" id="SignalP"/>
    </source>
</evidence>
<dbReference type="SUPFAM" id="SSF52833">
    <property type="entry name" value="Thioredoxin-like"/>
    <property type="match status" value="1"/>
</dbReference>
<dbReference type="InterPro" id="IPR013766">
    <property type="entry name" value="Thioredoxin_domain"/>
</dbReference>
<dbReference type="HOGENOM" id="CLU_028105_0_0_10"/>
<dbReference type="STRING" id="649349.Lbys_2709"/>
<dbReference type="Pfam" id="PF00578">
    <property type="entry name" value="AhpC-TSA"/>
    <property type="match status" value="1"/>
</dbReference>
<evidence type="ECO:0000259" key="3">
    <source>
        <dbReference type="PROSITE" id="PS51352"/>
    </source>
</evidence>